<dbReference type="AlphaFoldDB" id="A0A1I6LEJ2"/>
<keyword evidence="5 7" id="KW-0456">Lyase</keyword>
<evidence type="ECO:0000256" key="7">
    <source>
        <dbReference type="HAMAP-Rule" id="MF_02065"/>
    </source>
</evidence>
<evidence type="ECO:0000256" key="4">
    <source>
        <dbReference type="ARBA" id="ARBA00023136"/>
    </source>
</evidence>
<name>A0A1I6LEJ2_9BACT</name>
<organism evidence="8 9">
    <name type="scientific">Granulicella pectinivorans</name>
    <dbReference type="NCBI Taxonomy" id="474950"/>
    <lineage>
        <taxon>Bacteria</taxon>
        <taxon>Pseudomonadati</taxon>
        <taxon>Acidobacteriota</taxon>
        <taxon>Terriglobia</taxon>
        <taxon>Terriglobales</taxon>
        <taxon>Acidobacteriaceae</taxon>
        <taxon>Granulicella</taxon>
    </lineage>
</organism>
<dbReference type="InterPro" id="IPR003770">
    <property type="entry name" value="MLTG-like"/>
</dbReference>
<dbReference type="RefSeq" id="WP_089836518.1">
    <property type="nucleotide sequence ID" value="NZ_FOZL01000001.1"/>
</dbReference>
<proteinExistence type="inferred from homology"/>
<gene>
    <name evidence="7" type="primary">mltG</name>
    <name evidence="8" type="ORF">SAMN05421771_0622</name>
</gene>
<keyword evidence="3 7" id="KW-1133">Transmembrane helix</keyword>
<dbReference type="NCBIfam" id="TIGR00247">
    <property type="entry name" value="endolytic transglycosylase MltG"/>
    <property type="match status" value="1"/>
</dbReference>
<dbReference type="HAMAP" id="MF_02065">
    <property type="entry name" value="MltG"/>
    <property type="match status" value="1"/>
</dbReference>
<accession>A0A1I6LEJ2</accession>
<dbReference type="Gene3D" id="3.30.1490.480">
    <property type="entry name" value="Endolytic murein transglycosylase"/>
    <property type="match status" value="1"/>
</dbReference>
<keyword evidence="9" id="KW-1185">Reference proteome</keyword>
<sequence length="326" mass="35379">MRFFKFLLLLVVIAGAVVGYWMVVPAGPSTETFVDIPSGTGSEAIAAQLEQAGVIRSQYGFDLLRLVKGGRLRAGEYRFDHPAPMTEVYARLVKGDFFTRTIVIPEGFNLFDVAAAMEAAKLGTAADFLAAARKHTELVAAWSPGATSVEGYLFPDTYKFSPHATEEQMLRVMVKRFTDRAAKIGLVAGRVDVGKTVTMASLVEKEVSVDSERPMVAGVFVNRLKLGMPLQTDPAVVYAALLNGRWRGTIYRSDLDFDSPYNTYKTKGLPPGPICNPGVAALKAAMNPTETDNLYFVADANGHTKFSPTLEGHQANVKSYRAAGGR</sequence>
<dbReference type="Pfam" id="PF02618">
    <property type="entry name" value="YceG"/>
    <property type="match status" value="1"/>
</dbReference>
<dbReference type="GO" id="GO:0008932">
    <property type="term" value="F:lytic endotransglycosylase activity"/>
    <property type="evidence" value="ECO:0007669"/>
    <property type="project" value="UniProtKB-UniRule"/>
</dbReference>
<dbReference type="Proteomes" id="UP000199024">
    <property type="component" value="Unassembled WGS sequence"/>
</dbReference>
<dbReference type="GO" id="GO:0009252">
    <property type="term" value="P:peptidoglycan biosynthetic process"/>
    <property type="evidence" value="ECO:0007669"/>
    <property type="project" value="UniProtKB-UniRule"/>
</dbReference>
<comment type="catalytic activity">
    <reaction evidence="7">
        <text>a peptidoglycan chain = a peptidoglycan chain with N-acetyl-1,6-anhydromuramyl-[peptide] at the reducing end + a peptidoglycan chain with N-acetylglucosamine at the non-reducing end.</text>
        <dbReference type="EC" id="4.2.2.29"/>
    </reaction>
</comment>
<comment type="function">
    <text evidence="7">Functions as a peptidoglycan terminase that cleaves nascent peptidoglycan strands endolytically to terminate their elongation.</text>
</comment>
<dbReference type="GO" id="GO:0071555">
    <property type="term" value="P:cell wall organization"/>
    <property type="evidence" value="ECO:0007669"/>
    <property type="project" value="UniProtKB-KW"/>
</dbReference>
<dbReference type="PANTHER" id="PTHR30518">
    <property type="entry name" value="ENDOLYTIC MUREIN TRANSGLYCOSYLASE"/>
    <property type="match status" value="1"/>
</dbReference>
<evidence type="ECO:0000313" key="9">
    <source>
        <dbReference type="Proteomes" id="UP000199024"/>
    </source>
</evidence>
<dbReference type="CDD" id="cd08010">
    <property type="entry name" value="MltG_like"/>
    <property type="match status" value="1"/>
</dbReference>
<reference evidence="8 9" key="1">
    <citation type="submission" date="2016-10" db="EMBL/GenBank/DDBJ databases">
        <authorList>
            <person name="de Groot N.N."/>
        </authorList>
    </citation>
    <scope>NUCLEOTIDE SEQUENCE [LARGE SCALE GENOMIC DNA]</scope>
    <source>
        <strain evidence="8 9">DSM 21001</strain>
    </source>
</reference>
<protein>
    <recommendedName>
        <fullName evidence="7">Endolytic murein transglycosylase</fullName>
        <ecNumber evidence="7">4.2.2.29</ecNumber>
    </recommendedName>
    <alternativeName>
        <fullName evidence="7">Peptidoglycan lytic transglycosylase</fullName>
    </alternativeName>
    <alternativeName>
        <fullName evidence="7">Peptidoglycan polymerization terminase</fullName>
    </alternativeName>
</protein>
<dbReference type="EC" id="4.2.2.29" evidence="7"/>
<evidence type="ECO:0000313" key="8">
    <source>
        <dbReference type="EMBL" id="SFS01847.1"/>
    </source>
</evidence>
<evidence type="ECO:0000256" key="2">
    <source>
        <dbReference type="ARBA" id="ARBA00022692"/>
    </source>
</evidence>
<dbReference type="EMBL" id="FOZL01000001">
    <property type="protein sequence ID" value="SFS01847.1"/>
    <property type="molecule type" value="Genomic_DNA"/>
</dbReference>
<keyword evidence="1 7" id="KW-1003">Cell membrane</keyword>
<dbReference type="Gene3D" id="3.30.160.60">
    <property type="entry name" value="Classic Zinc Finger"/>
    <property type="match status" value="1"/>
</dbReference>
<evidence type="ECO:0000256" key="5">
    <source>
        <dbReference type="ARBA" id="ARBA00023239"/>
    </source>
</evidence>
<comment type="similarity">
    <text evidence="7">Belongs to the transglycosylase MltG family.</text>
</comment>
<feature type="site" description="Important for catalytic activity" evidence="7">
    <location>
        <position position="206"/>
    </location>
</feature>
<dbReference type="STRING" id="474950.SAMN05421771_0622"/>
<keyword evidence="4 7" id="KW-0472">Membrane</keyword>
<dbReference type="OrthoDB" id="9814591at2"/>
<evidence type="ECO:0000256" key="1">
    <source>
        <dbReference type="ARBA" id="ARBA00022475"/>
    </source>
</evidence>
<dbReference type="GO" id="GO:0005886">
    <property type="term" value="C:plasma membrane"/>
    <property type="evidence" value="ECO:0007669"/>
    <property type="project" value="UniProtKB-UniRule"/>
</dbReference>
<keyword evidence="2 7" id="KW-0812">Transmembrane</keyword>
<keyword evidence="6 7" id="KW-0961">Cell wall biogenesis/degradation</keyword>
<dbReference type="PANTHER" id="PTHR30518:SF2">
    <property type="entry name" value="ENDOLYTIC MUREIN TRANSGLYCOSYLASE"/>
    <property type="match status" value="1"/>
</dbReference>
<evidence type="ECO:0000256" key="3">
    <source>
        <dbReference type="ARBA" id="ARBA00022989"/>
    </source>
</evidence>
<evidence type="ECO:0000256" key="6">
    <source>
        <dbReference type="ARBA" id="ARBA00023316"/>
    </source>
</evidence>